<dbReference type="Proteomes" id="UP000230002">
    <property type="component" value="Unassembled WGS sequence"/>
</dbReference>
<feature type="region of interest" description="Disordered" evidence="1">
    <location>
        <begin position="143"/>
        <end position="229"/>
    </location>
</feature>
<protein>
    <submittedName>
        <fullName evidence="2">Uncharacterized protein</fullName>
    </submittedName>
</protein>
<feature type="compositionally biased region" description="Basic and acidic residues" evidence="1">
    <location>
        <begin position="160"/>
        <end position="170"/>
    </location>
</feature>
<dbReference type="EMBL" id="AYKW01000069">
    <property type="protein sequence ID" value="PIL22805.1"/>
    <property type="molecule type" value="Genomic_DNA"/>
</dbReference>
<evidence type="ECO:0000313" key="2">
    <source>
        <dbReference type="EMBL" id="PIL22805.1"/>
    </source>
</evidence>
<reference evidence="2 3" key="1">
    <citation type="journal article" date="2015" name="Sci. Rep.">
        <title>Chromosome-level genome map provides insights into diverse defense mechanisms in the medicinal fungus Ganoderma sinense.</title>
        <authorList>
            <person name="Zhu Y."/>
            <person name="Xu J."/>
            <person name="Sun C."/>
            <person name="Zhou S."/>
            <person name="Xu H."/>
            <person name="Nelson D.R."/>
            <person name="Qian J."/>
            <person name="Song J."/>
            <person name="Luo H."/>
            <person name="Xiang L."/>
            <person name="Li Y."/>
            <person name="Xu Z."/>
            <person name="Ji A."/>
            <person name="Wang L."/>
            <person name="Lu S."/>
            <person name="Hayward A."/>
            <person name="Sun W."/>
            <person name="Li X."/>
            <person name="Schwartz D.C."/>
            <person name="Wang Y."/>
            <person name="Chen S."/>
        </authorList>
    </citation>
    <scope>NUCLEOTIDE SEQUENCE [LARGE SCALE GENOMIC DNA]</scope>
    <source>
        <strain evidence="2 3">ZZ0214-1</strain>
    </source>
</reference>
<feature type="compositionally biased region" description="Low complexity" evidence="1">
    <location>
        <begin position="144"/>
        <end position="159"/>
    </location>
</feature>
<comment type="caution">
    <text evidence="2">The sequence shown here is derived from an EMBL/GenBank/DDBJ whole genome shotgun (WGS) entry which is preliminary data.</text>
</comment>
<organism evidence="2 3">
    <name type="scientific">Ganoderma sinense ZZ0214-1</name>
    <dbReference type="NCBI Taxonomy" id="1077348"/>
    <lineage>
        <taxon>Eukaryota</taxon>
        <taxon>Fungi</taxon>
        <taxon>Dikarya</taxon>
        <taxon>Basidiomycota</taxon>
        <taxon>Agaricomycotina</taxon>
        <taxon>Agaricomycetes</taxon>
        <taxon>Polyporales</taxon>
        <taxon>Polyporaceae</taxon>
        <taxon>Ganoderma</taxon>
    </lineage>
</organism>
<accession>A0A2G8RMR3</accession>
<evidence type="ECO:0000313" key="3">
    <source>
        <dbReference type="Proteomes" id="UP000230002"/>
    </source>
</evidence>
<keyword evidence="3" id="KW-1185">Reference proteome</keyword>
<sequence>MNNSARSTAFTIGEVKPFRAPVRTFGSPYKSNPKAFQRYREVVQGPLGQKHIQKTIRLNSPSPVRPVTHSELDDLVKGVRSLALADAPVPMQASFPGEDDFHISIAAAPYRSSTLFGPPSSCTLPLGGELAKGTEAIVGVQMDAGSSASRSGPPTSSHSWSDDTLSKNDEAPGGLPPPPMFRAASSLPDSFGNPTSPRSPPLRPIHTTPARRPGLTVVPTTSPMDSSNVSRPCLTTISVSLTYEVFASPDAGADEGLAWSKYPVRRGTLDLSVSAPGRGLTFEATVEV</sequence>
<evidence type="ECO:0000256" key="1">
    <source>
        <dbReference type="SAM" id="MobiDB-lite"/>
    </source>
</evidence>
<gene>
    <name evidence="2" type="ORF">GSI_15500</name>
</gene>
<feature type="compositionally biased region" description="Polar residues" evidence="1">
    <location>
        <begin position="218"/>
        <end position="229"/>
    </location>
</feature>
<name>A0A2G8RMR3_9APHY</name>
<dbReference type="AlphaFoldDB" id="A0A2G8RMR3"/>
<proteinExistence type="predicted"/>